<evidence type="ECO:0000259" key="1">
    <source>
        <dbReference type="Pfam" id="PF07905"/>
    </source>
</evidence>
<feature type="domain" description="Purine catabolism PurC-like" evidence="1">
    <location>
        <begin position="39"/>
        <end position="164"/>
    </location>
</feature>
<dbReference type="Pfam" id="PF07905">
    <property type="entry name" value="PucR"/>
    <property type="match status" value="1"/>
</dbReference>
<reference evidence="3 4" key="1">
    <citation type="journal article" date="2016" name="Appl. Environ. Microbiol.">
        <title>Function and Phylogeny of Bacterial Butyryl Coenzyme A:Acetate Transferases and Their Diversity in the Proximal Colon of Swine.</title>
        <authorList>
            <person name="Trachsel J."/>
            <person name="Bayles D.O."/>
            <person name="Looft T."/>
            <person name="Levine U.Y."/>
            <person name="Allen H.K."/>
        </authorList>
    </citation>
    <scope>NUCLEOTIDE SEQUENCE [LARGE SCALE GENOMIC DNA]</scope>
    <source>
        <strain evidence="3 4">68-3-10</strain>
    </source>
</reference>
<keyword evidence="4" id="KW-1185">Reference proteome</keyword>
<dbReference type="EMBL" id="MJIE01000001">
    <property type="protein sequence ID" value="OLR56139.1"/>
    <property type="molecule type" value="Genomic_DNA"/>
</dbReference>
<organism evidence="3 4">
    <name type="scientific">Hornefia porci</name>
    <dbReference type="NCBI Taxonomy" id="2652292"/>
    <lineage>
        <taxon>Bacteria</taxon>
        <taxon>Bacillati</taxon>
        <taxon>Bacillota</taxon>
        <taxon>Clostridia</taxon>
        <taxon>Peptostreptococcales</taxon>
        <taxon>Anaerovoracaceae</taxon>
        <taxon>Hornefia</taxon>
    </lineage>
</organism>
<dbReference type="InterPro" id="IPR051448">
    <property type="entry name" value="CdaR-like_regulators"/>
</dbReference>
<feature type="domain" description="PucR C-terminal helix-turn-helix" evidence="2">
    <location>
        <begin position="352"/>
        <end position="394"/>
    </location>
</feature>
<dbReference type="STRING" id="1261640.BHK98_08715"/>
<evidence type="ECO:0000259" key="2">
    <source>
        <dbReference type="Pfam" id="PF13556"/>
    </source>
</evidence>
<proteinExistence type="predicted"/>
<name>A0A1Q9JIU9_9FIRM</name>
<dbReference type="Pfam" id="PF13556">
    <property type="entry name" value="HTH_30"/>
    <property type="match status" value="1"/>
</dbReference>
<dbReference type="InterPro" id="IPR025736">
    <property type="entry name" value="PucR_C-HTH_dom"/>
</dbReference>
<evidence type="ECO:0008006" key="5">
    <source>
        <dbReference type="Google" id="ProtNLM"/>
    </source>
</evidence>
<dbReference type="InterPro" id="IPR042070">
    <property type="entry name" value="PucR_C-HTH_sf"/>
</dbReference>
<dbReference type="PANTHER" id="PTHR33744">
    <property type="entry name" value="CARBOHYDRATE DIACID REGULATOR"/>
    <property type="match status" value="1"/>
</dbReference>
<dbReference type="InterPro" id="IPR012914">
    <property type="entry name" value="PucR_dom"/>
</dbReference>
<protein>
    <recommendedName>
        <fullName evidence="5">PucR family transcriptional regulator</fullName>
    </recommendedName>
</protein>
<accession>A0A1Q9JIU9</accession>
<dbReference type="Gene3D" id="1.10.10.2840">
    <property type="entry name" value="PucR C-terminal helix-turn-helix domain"/>
    <property type="match status" value="1"/>
</dbReference>
<dbReference type="AlphaFoldDB" id="A0A1Q9JIU9"/>
<evidence type="ECO:0000313" key="4">
    <source>
        <dbReference type="Proteomes" id="UP000187404"/>
    </source>
</evidence>
<sequence>MLFRYPDIRCAVIGAADCRSLEEGTGTDNMDIMYVSLRDILENPVFREAEVLCGAEGLDRTVGRVSVFDCTYEESVTDPNILSDGDLYITCLEQFNDSVRQTPQEFFRLLIEQKSAGLFVVGEHGLGNLTEDITALCDEKNFPVIHVPIEMPYALIMDTVNQYILFDNTNALNALKLGRIRYAREQTAADLEILNSIKPGIGRFLAVSYVSGEFDSELSRLQLYKHFLKEPGDFFVLNQTQKIFLFSGETKEALQRHRRIMMERILENMPGAFVGQSRVMMRRDVREALEEAGKSLIIAEKLGVQNQVYDPLNTMQLLLILRDSRAAVDFYEAYVERIREGGISRENLQETLRTVEVYAAQQGNYRRAAEVLEQHENTVRYRVNKVRTALGMSEDPVKFNETVAIAVKIRALIGAGLDGAMPEE</sequence>
<evidence type="ECO:0000313" key="3">
    <source>
        <dbReference type="EMBL" id="OLR56139.1"/>
    </source>
</evidence>
<comment type="caution">
    <text evidence="3">The sequence shown here is derived from an EMBL/GenBank/DDBJ whole genome shotgun (WGS) entry which is preliminary data.</text>
</comment>
<dbReference type="Proteomes" id="UP000187404">
    <property type="component" value="Unassembled WGS sequence"/>
</dbReference>
<dbReference type="PANTHER" id="PTHR33744:SF1">
    <property type="entry name" value="DNA-BINDING TRANSCRIPTIONAL ACTIVATOR ADER"/>
    <property type="match status" value="1"/>
</dbReference>
<gene>
    <name evidence="3" type="ORF">BHK98_08715</name>
</gene>